<reference evidence="2" key="1">
    <citation type="journal article" date="2015" name="Nature">
        <title>Complex archaea that bridge the gap between prokaryotes and eukaryotes.</title>
        <authorList>
            <person name="Spang A."/>
            <person name="Saw J.H."/>
            <person name="Jorgensen S.L."/>
            <person name="Zaremba-Niedzwiedzka K."/>
            <person name="Martijn J."/>
            <person name="Lind A.E."/>
            <person name="van Eijk R."/>
            <person name="Schleper C."/>
            <person name="Guy L."/>
            <person name="Ettema T.J."/>
        </authorList>
    </citation>
    <scope>NUCLEOTIDE SEQUENCE</scope>
</reference>
<accession>A0A0F8ZUW8</accession>
<feature type="transmembrane region" description="Helical" evidence="1">
    <location>
        <begin position="98"/>
        <end position="118"/>
    </location>
</feature>
<comment type="caution">
    <text evidence="2">The sequence shown here is derived from an EMBL/GenBank/DDBJ whole genome shotgun (WGS) entry which is preliminary data.</text>
</comment>
<keyword evidence="1" id="KW-0812">Transmembrane</keyword>
<keyword evidence="1" id="KW-0472">Membrane</keyword>
<dbReference type="AlphaFoldDB" id="A0A0F8ZUW8"/>
<organism evidence="2">
    <name type="scientific">marine sediment metagenome</name>
    <dbReference type="NCBI Taxonomy" id="412755"/>
    <lineage>
        <taxon>unclassified sequences</taxon>
        <taxon>metagenomes</taxon>
        <taxon>ecological metagenomes</taxon>
    </lineage>
</organism>
<evidence type="ECO:0000256" key="1">
    <source>
        <dbReference type="SAM" id="Phobius"/>
    </source>
</evidence>
<keyword evidence="1" id="KW-1133">Transmembrane helix</keyword>
<dbReference type="EMBL" id="LAZR01045942">
    <property type="protein sequence ID" value="KKK97683.1"/>
    <property type="molecule type" value="Genomic_DNA"/>
</dbReference>
<name>A0A0F8ZUW8_9ZZZZ</name>
<evidence type="ECO:0000313" key="2">
    <source>
        <dbReference type="EMBL" id="KKK97683.1"/>
    </source>
</evidence>
<gene>
    <name evidence="2" type="ORF">LCGC14_2650300</name>
</gene>
<proteinExistence type="predicted"/>
<sequence>MEQELKPVVYVSHGVANRYSDCIEINKNLKKYPILLNPILEHENQHTDEFITKKDLKLDFMSRTVHTFEMLKFMLKHPASFTQILPIGFRKGKITYDVNVFIFWAVMLGMIFGGIYIGGLL</sequence>
<protein>
    <submittedName>
        <fullName evidence="2">Uncharacterized protein</fullName>
    </submittedName>
</protein>